<keyword evidence="1 5" id="KW-0662">Pyridine nucleotide biosynthesis</keyword>
<dbReference type="Gene3D" id="3.90.1150.10">
    <property type="entry name" value="Aspartate Aminotransferase, domain 1"/>
    <property type="match status" value="1"/>
</dbReference>
<evidence type="ECO:0000256" key="5">
    <source>
        <dbReference type="PIRNR" id="PIRNR038800"/>
    </source>
</evidence>
<dbReference type="InterPro" id="IPR015421">
    <property type="entry name" value="PyrdxlP-dep_Trfase_major"/>
</dbReference>
<comment type="cofactor">
    <cofactor evidence="5">
        <name>pyridoxal 5'-phosphate</name>
        <dbReference type="ChEBI" id="CHEBI:597326"/>
    </cofactor>
</comment>
<evidence type="ECO:0000256" key="4">
    <source>
        <dbReference type="NCBIfam" id="TIGR01814"/>
    </source>
</evidence>
<keyword evidence="2 5" id="KW-0378">Hydrolase</keyword>
<comment type="function">
    <text evidence="5">Catalyzes the cleavage of L-kynurenine (L-Kyn) and L-3-hydroxykynurenine (L-3OHKyn) into anthranilic acid (AA) and 3-hydroxyanthranilic acid (3-OHAA), respectively.</text>
</comment>
<sequence>MTHTPEALDASALDAADPLGAYRSRFLGADDPAIPAYLDGNSLGRPVATLPEAFSSFITEQWGGRLIRGWDESWLELPTRLGDRLGRAVLGAAPGQTVVADSTTVSLYKLLRTALHARPDRHEIVIDRGNFPTDRFVVEGVAAETGARIRWIETEQGSGATLADAAAVIGDATAVVVLSQVAYRSGYLADVPGITALAHEHGALVLWDLCHSVASVPIELDTWGVDLATGCTYKYLNGGPGSPAFLYVSSALLADAGARQPIWGWMGDRDPFAMADGYVPAEGIRRFVSGTPPVVGMIAMQEMLGLIEEVGIKAIRTKSLALTDFAIALVDERLAPLGVVLSTPREHEMRGSHVTIDHPAFAGMMGELWARGVIPDFRAPTGIRLGLSPLSTSFAEVEVTVEEIRGLLAASVA</sequence>
<comment type="catalytic activity">
    <reaction evidence="5">
        <text>L-kynurenine + H2O = anthranilate + L-alanine + H(+)</text>
        <dbReference type="Rhea" id="RHEA:16813"/>
        <dbReference type="ChEBI" id="CHEBI:15377"/>
        <dbReference type="ChEBI" id="CHEBI:15378"/>
        <dbReference type="ChEBI" id="CHEBI:16567"/>
        <dbReference type="ChEBI" id="CHEBI:57959"/>
        <dbReference type="ChEBI" id="CHEBI:57972"/>
        <dbReference type="EC" id="3.7.1.3"/>
    </reaction>
</comment>
<dbReference type="PANTHER" id="PTHR14084:SF0">
    <property type="entry name" value="KYNURENINASE"/>
    <property type="match status" value="1"/>
</dbReference>
<dbReference type="PIRSF" id="PIRSF038800">
    <property type="entry name" value="KYNU"/>
    <property type="match status" value="1"/>
</dbReference>
<comment type="pathway">
    <text evidence="5">Amino-acid degradation; L-kynurenine degradation; L-alanine and anthranilate from L-kynurenine: step 1/1.</text>
</comment>
<dbReference type="RefSeq" id="WP_368497489.1">
    <property type="nucleotide sequence ID" value="NZ_CP162511.1"/>
</dbReference>
<keyword evidence="3 5" id="KW-0663">Pyridoxal phosphate</keyword>
<organism evidence="6">
    <name type="scientific">Herbiconiux sp. A18JL235</name>
    <dbReference type="NCBI Taxonomy" id="3152363"/>
    <lineage>
        <taxon>Bacteria</taxon>
        <taxon>Bacillati</taxon>
        <taxon>Actinomycetota</taxon>
        <taxon>Actinomycetes</taxon>
        <taxon>Micrococcales</taxon>
        <taxon>Microbacteriaceae</taxon>
        <taxon>Herbiconiux</taxon>
    </lineage>
</organism>
<dbReference type="InterPro" id="IPR010111">
    <property type="entry name" value="Kynureninase"/>
</dbReference>
<dbReference type="GO" id="GO:0030429">
    <property type="term" value="F:kynureninase activity"/>
    <property type="evidence" value="ECO:0007669"/>
    <property type="project" value="UniProtKB-UniRule"/>
</dbReference>
<evidence type="ECO:0000256" key="1">
    <source>
        <dbReference type="ARBA" id="ARBA00022642"/>
    </source>
</evidence>
<dbReference type="GO" id="GO:0030170">
    <property type="term" value="F:pyridoxal phosphate binding"/>
    <property type="evidence" value="ECO:0007669"/>
    <property type="project" value="UniProtKB-UniRule"/>
</dbReference>
<dbReference type="NCBIfam" id="TIGR01814">
    <property type="entry name" value="kynureninase"/>
    <property type="match status" value="1"/>
</dbReference>
<dbReference type="GO" id="GO:0043420">
    <property type="term" value="P:anthranilate metabolic process"/>
    <property type="evidence" value="ECO:0007669"/>
    <property type="project" value="TreeGrafter"/>
</dbReference>
<dbReference type="EC" id="3.7.1.3" evidence="4 5"/>
<evidence type="ECO:0000313" key="6">
    <source>
        <dbReference type="EMBL" id="XDI05106.1"/>
    </source>
</evidence>
<comment type="pathway">
    <text evidence="5">Cofactor biosynthesis; NAD(+) biosynthesis; quinolinate from L-kynurenine: step 2/3.</text>
</comment>
<dbReference type="GO" id="GO:0009435">
    <property type="term" value="P:NAD+ biosynthetic process"/>
    <property type="evidence" value="ECO:0007669"/>
    <property type="project" value="UniProtKB-UniRule"/>
</dbReference>
<dbReference type="AlphaFoldDB" id="A0AB39BG36"/>
<comment type="similarity">
    <text evidence="5">Belongs to the kynureninase family.</text>
</comment>
<evidence type="ECO:0000256" key="3">
    <source>
        <dbReference type="ARBA" id="ARBA00022898"/>
    </source>
</evidence>
<dbReference type="InterPro" id="IPR015424">
    <property type="entry name" value="PyrdxlP-dep_Trfase"/>
</dbReference>
<dbReference type="GO" id="GO:0005737">
    <property type="term" value="C:cytoplasm"/>
    <property type="evidence" value="ECO:0007669"/>
    <property type="project" value="UniProtKB-UniRule"/>
</dbReference>
<dbReference type="GO" id="GO:0019441">
    <property type="term" value="P:L-tryptophan catabolic process to kynurenine"/>
    <property type="evidence" value="ECO:0007669"/>
    <property type="project" value="TreeGrafter"/>
</dbReference>
<dbReference type="Gene3D" id="3.40.640.10">
    <property type="entry name" value="Type I PLP-dependent aspartate aminotransferase-like (Major domain)"/>
    <property type="match status" value="1"/>
</dbReference>
<proteinExistence type="inferred from homology"/>
<protein>
    <recommendedName>
        <fullName evidence="4 5">Kynureninase</fullName>
        <ecNumber evidence="4 5">3.7.1.3</ecNumber>
    </recommendedName>
</protein>
<gene>
    <name evidence="6" type="primary">kynU</name>
    <name evidence="6" type="ORF">ABFY20_17545</name>
</gene>
<accession>A0AB39BG36</accession>
<dbReference type="Pfam" id="PF22580">
    <property type="entry name" value="KYNU_C"/>
    <property type="match status" value="1"/>
</dbReference>
<dbReference type="EMBL" id="CP162511">
    <property type="protein sequence ID" value="XDI05106.1"/>
    <property type="molecule type" value="Genomic_DNA"/>
</dbReference>
<dbReference type="InterPro" id="IPR015422">
    <property type="entry name" value="PyrdxlP-dep_Trfase_small"/>
</dbReference>
<evidence type="ECO:0000256" key="2">
    <source>
        <dbReference type="ARBA" id="ARBA00022801"/>
    </source>
</evidence>
<name>A0AB39BG36_9MICO</name>
<comment type="catalytic activity">
    <reaction evidence="5">
        <text>3-hydroxy-L-kynurenine + H2O = 3-hydroxyanthranilate + L-alanine + H(+)</text>
        <dbReference type="Rhea" id="RHEA:25143"/>
        <dbReference type="ChEBI" id="CHEBI:15377"/>
        <dbReference type="ChEBI" id="CHEBI:15378"/>
        <dbReference type="ChEBI" id="CHEBI:36559"/>
        <dbReference type="ChEBI" id="CHEBI:57972"/>
        <dbReference type="ChEBI" id="CHEBI:58125"/>
        <dbReference type="EC" id="3.7.1.3"/>
    </reaction>
</comment>
<reference evidence="6" key="1">
    <citation type="submission" date="2024-05" db="EMBL/GenBank/DDBJ databases">
        <title>Herbiconiux sp. A18JL235.</title>
        <authorList>
            <person name="Zhang G."/>
        </authorList>
    </citation>
    <scope>NUCLEOTIDE SEQUENCE</scope>
    <source>
        <strain evidence="6">A18JL235</strain>
    </source>
</reference>
<dbReference type="PANTHER" id="PTHR14084">
    <property type="entry name" value="KYNURENINASE"/>
    <property type="match status" value="1"/>
</dbReference>
<dbReference type="SUPFAM" id="SSF53383">
    <property type="entry name" value="PLP-dependent transferases"/>
    <property type="match status" value="1"/>
</dbReference>
<comment type="subunit">
    <text evidence="5">Homodimer.</text>
</comment>